<gene>
    <name evidence="2" type="ORF">B273_0450</name>
</gene>
<dbReference type="EMBL" id="AMWX01000005">
    <property type="protein sequence ID" value="EKO36636.1"/>
    <property type="molecule type" value="Genomic_DNA"/>
</dbReference>
<protein>
    <recommendedName>
        <fullName evidence="4">Heme exporter protein D</fullName>
    </recommendedName>
</protein>
<feature type="transmembrane region" description="Helical" evidence="1">
    <location>
        <begin position="20"/>
        <end position="40"/>
    </location>
</feature>
<organism evidence="2 3">
    <name type="scientific">SAR86 cluster bacterium SAR86E</name>
    <dbReference type="NCBI Taxonomy" id="1208365"/>
    <lineage>
        <taxon>Bacteria</taxon>
        <taxon>Pseudomonadati</taxon>
        <taxon>Pseudomonadota</taxon>
        <taxon>Gammaproteobacteria</taxon>
        <taxon>SAR86 cluster</taxon>
    </lineage>
</organism>
<comment type="caution">
    <text evidence="2">The sequence shown here is derived from an EMBL/GenBank/DDBJ whole genome shotgun (WGS) entry which is preliminary data.</text>
</comment>
<dbReference type="Proteomes" id="UP000010310">
    <property type="component" value="Unassembled WGS sequence"/>
</dbReference>
<keyword evidence="1" id="KW-1133">Transmembrane helix</keyword>
<accession>K6GHY5</accession>
<proteinExistence type="predicted"/>
<keyword evidence="3" id="KW-1185">Reference proteome</keyword>
<reference evidence="2 3" key="1">
    <citation type="submission" date="2012-09" db="EMBL/GenBank/DDBJ databases">
        <authorList>
            <person name="Dupont C.L."/>
            <person name="Rusch D.B."/>
            <person name="Lombardo M.-J."/>
            <person name="Novotny M."/>
            <person name="Yee-Greenbaum J."/>
            <person name="Laskin R."/>
        </authorList>
    </citation>
    <scope>NUCLEOTIDE SEQUENCE [LARGE SCALE GENOMIC DNA]</scope>
    <source>
        <strain evidence="2">SAR86E</strain>
    </source>
</reference>
<evidence type="ECO:0000313" key="2">
    <source>
        <dbReference type="EMBL" id="EKO36636.1"/>
    </source>
</evidence>
<dbReference type="STRING" id="1208365.B273_0450"/>
<evidence type="ECO:0008006" key="4">
    <source>
        <dbReference type="Google" id="ProtNLM"/>
    </source>
</evidence>
<name>K6GHY5_9GAMM</name>
<keyword evidence="1" id="KW-0812">Transmembrane</keyword>
<keyword evidence="1" id="KW-0472">Membrane</keyword>
<sequence length="58" mass="6528">MFDLAFNSLDEILQMNGHGIYVWSVYVVGITAILVSFIIAKKRLREAQEKIRVANASS</sequence>
<evidence type="ECO:0000256" key="1">
    <source>
        <dbReference type="SAM" id="Phobius"/>
    </source>
</evidence>
<dbReference type="AlphaFoldDB" id="K6GHY5"/>
<evidence type="ECO:0000313" key="3">
    <source>
        <dbReference type="Proteomes" id="UP000010310"/>
    </source>
</evidence>